<keyword evidence="3" id="KW-0808">Transferase</keyword>
<evidence type="ECO:0000256" key="2">
    <source>
        <dbReference type="ARBA" id="ARBA00009747"/>
    </source>
</evidence>
<reference evidence="9 10" key="1">
    <citation type="submission" date="2017-04" db="EMBL/GenBank/DDBJ databases">
        <authorList>
            <person name="Afonso C.L."/>
            <person name="Miller P.J."/>
            <person name="Scott M.A."/>
            <person name="Spackman E."/>
            <person name="Goraichik I."/>
            <person name="Dimitrov K.M."/>
            <person name="Suarez D.L."/>
            <person name="Swayne D.E."/>
        </authorList>
    </citation>
    <scope>NUCLEOTIDE SEQUENCE [LARGE SCALE GENOMIC DNA]</scope>
    <source>
        <strain evidence="9 10">DSM 23236</strain>
    </source>
</reference>
<dbReference type="RefSeq" id="WP_139798970.1">
    <property type="nucleotide sequence ID" value="NZ_FWXD01000030.1"/>
</dbReference>
<name>A0A1W1XZ86_9NEIS</name>
<gene>
    <name evidence="9" type="ORF">SAMN02745857_03663</name>
</gene>
<evidence type="ECO:0000256" key="6">
    <source>
        <dbReference type="ARBA" id="ARBA00022741"/>
    </source>
</evidence>
<accession>A0A1W1XZ86</accession>
<keyword evidence="8" id="KW-0460">Magnesium</keyword>
<keyword evidence="5" id="KW-0479">Metal-binding</keyword>
<dbReference type="OrthoDB" id="8482295at2"/>
<evidence type="ECO:0000256" key="5">
    <source>
        <dbReference type="ARBA" id="ARBA00022723"/>
    </source>
</evidence>
<dbReference type="GO" id="GO:0016779">
    <property type="term" value="F:nucleotidyltransferase activity"/>
    <property type="evidence" value="ECO:0007669"/>
    <property type="project" value="UniProtKB-KW"/>
</dbReference>
<dbReference type="EMBL" id="FWXD01000030">
    <property type="protein sequence ID" value="SMC29185.1"/>
    <property type="molecule type" value="Genomic_DNA"/>
</dbReference>
<evidence type="ECO:0000256" key="1">
    <source>
        <dbReference type="ARBA" id="ARBA00001946"/>
    </source>
</evidence>
<dbReference type="Pfam" id="PF02696">
    <property type="entry name" value="SelO"/>
    <property type="match status" value="1"/>
</dbReference>
<dbReference type="InterPro" id="IPR003846">
    <property type="entry name" value="SelO"/>
</dbReference>
<evidence type="ECO:0000256" key="7">
    <source>
        <dbReference type="ARBA" id="ARBA00022840"/>
    </source>
</evidence>
<sequence>MTRCLLTHPQVNKDNTALFDKELPPESFVTFGARRLSKARLVWVNHALLNDMDVDLPPAQLEAQLLDSFAYMVPGESDQEEYFTQEIRQFLAERYGGQGEASNGGGVRCGLNGQFQLKGIGRNPLAGRDMDFWHTHGGATIEEGIREAVWGEMTHQEFPYGGVRILAVIATGKETNFDFGLQGNADQISPEGAIIVRQVNIRPANYERATYFRPYPGLENAMCHDAIRTEAAVSRLVRALPVANGQEEQAGSAALIAGLQEMARRFASQHAYARARRFVHGAISTSNIDISGRYIDFGTMTALSGYGNYIIAKGFSSFWEDHKVFAGLFQVFLFFVEKYAFRPQGEAMPLTTLELFAQFQHVLKQEFECELLHGMGFPRSVIRELAAQPEHTRLFECLQQLIVSGCMNVLPLSTVPERMGDHDLAEVAVLLAASQTQDGLHEALAAAIADADLREALTAAYAAYWQQAQAAVPWTRPAYARLVEINAATRSKHTPMLYRNRLLTGTEALLQAGRSNPDGLAKAVADHVADTLNQSRRFFRELPEQYAVLGHFQPVGCEYRLLHVFDADSDTEQLLLVLPLLGASLRLGAARLALGEPDGAAISINGHSQRALALNASATARELALMLPLGGQDRQEWDIRISAGAATQRVVALVSLAAGLQTFKLEVVQ</sequence>
<dbReference type="STRING" id="1121001.SAMN02745857_03663"/>
<evidence type="ECO:0000256" key="4">
    <source>
        <dbReference type="ARBA" id="ARBA00022695"/>
    </source>
</evidence>
<dbReference type="AlphaFoldDB" id="A0A1W1XZ86"/>
<dbReference type="GO" id="GO:0005524">
    <property type="term" value="F:ATP binding"/>
    <property type="evidence" value="ECO:0007669"/>
    <property type="project" value="UniProtKB-KW"/>
</dbReference>
<comment type="cofactor">
    <cofactor evidence="1">
        <name>Mg(2+)</name>
        <dbReference type="ChEBI" id="CHEBI:18420"/>
    </cofactor>
</comment>
<keyword evidence="10" id="KW-1185">Reference proteome</keyword>
<keyword evidence="4" id="KW-0548">Nucleotidyltransferase</keyword>
<evidence type="ECO:0000256" key="3">
    <source>
        <dbReference type="ARBA" id="ARBA00022679"/>
    </source>
</evidence>
<dbReference type="GO" id="GO:0046872">
    <property type="term" value="F:metal ion binding"/>
    <property type="evidence" value="ECO:0007669"/>
    <property type="project" value="UniProtKB-KW"/>
</dbReference>
<evidence type="ECO:0000256" key="8">
    <source>
        <dbReference type="ARBA" id="ARBA00022842"/>
    </source>
</evidence>
<keyword evidence="6" id="KW-0547">Nucleotide-binding</keyword>
<keyword evidence="7" id="KW-0067">ATP-binding</keyword>
<protein>
    <submittedName>
        <fullName evidence="9">Uncharacterized ACR, YdiU/UPF0061 family</fullName>
    </submittedName>
</protein>
<proteinExistence type="inferred from homology"/>
<evidence type="ECO:0000313" key="10">
    <source>
        <dbReference type="Proteomes" id="UP000192761"/>
    </source>
</evidence>
<evidence type="ECO:0000313" key="9">
    <source>
        <dbReference type="EMBL" id="SMC29185.1"/>
    </source>
</evidence>
<organism evidence="9 10">
    <name type="scientific">Andreprevotia lacus DSM 23236</name>
    <dbReference type="NCBI Taxonomy" id="1121001"/>
    <lineage>
        <taxon>Bacteria</taxon>
        <taxon>Pseudomonadati</taxon>
        <taxon>Pseudomonadota</taxon>
        <taxon>Betaproteobacteria</taxon>
        <taxon>Neisseriales</taxon>
        <taxon>Chitinibacteraceae</taxon>
        <taxon>Andreprevotia</taxon>
    </lineage>
</organism>
<comment type="similarity">
    <text evidence="2">Belongs to the SELO family.</text>
</comment>
<dbReference type="Proteomes" id="UP000192761">
    <property type="component" value="Unassembled WGS sequence"/>
</dbReference>